<dbReference type="EMBL" id="CAAALY010119298">
    <property type="protein sequence ID" value="VEL31161.1"/>
    <property type="molecule type" value="Genomic_DNA"/>
</dbReference>
<evidence type="ECO:0000313" key="2">
    <source>
        <dbReference type="EMBL" id="VEL31161.1"/>
    </source>
</evidence>
<organism evidence="2 3">
    <name type="scientific">Protopolystoma xenopodis</name>
    <dbReference type="NCBI Taxonomy" id="117903"/>
    <lineage>
        <taxon>Eukaryota</taxon>
        <taxon>Metazoa</taxon>
        <taxon>Spiralia</taxon>
        <taxon>Lophotrochozoa</taxon>
        <taxon>Platyhelminthes</taxon>
        <taxon>Monogenea</taxon>
        <taxon>Polyopisthocotylea</taxon>
        <taxon>Polystomatidea</taxon>
        <taxon>Polystomatidae</taxon>
        <taxon>Protopolystoma</taxon>
    </lineage>
</organism>
<gene>
    <name evidence="2" type="ORF">PXEA_LOCUS24601</name>
</gene>
<feature type="compositionally biased region" description="Low complexity" evidence="1">
    <location>
        <begin position="120"/>
        <end position="137"/>
    </location>
</feature>
<reference evidence="2" key="1">
    <citation type="submission" date="2018-11" db="EMBL/GenBank/DDBJ databases">
        <authorList>
            <consortium name="Pathogen Informatics"/>
        </authorList>
    </citation>
    <scope>NUCLEOTIDE SEQUENCE</scope>
</reference>
<name>A0A3S5AXI5_9PLAT</name>
<comment type="caution">
    <text evidence="2">The sequence shown here is derived from an EMBL/GenBank/DDBJ whole genome shotgun (WGS) entry which is preliminary data.</text>
</comment>
<dbReference type="Proteomes" id="UP000784294">
    <property type="component" value="Unassembled WGS sequence"/>
</dbReference>
<evidence type="ECO:0000313" key="3">
    <source>
        <dbReference type="Proteomes" id="UP000784294"/>
    </source>
</evidence>
<feature type="compositionally biased region" description="Basic and acidic residues" evidence="1">
    <location>
        <begin position="95"/>
        <end position="105"/>
    </location>
</feature>
<evidence type="ECO:0000256" key="1">
    <source>
        <dbReference type="SAM" id="MobiDB-lite"/>
    </source>
</evidence>
<dbReference type="AlphaFoldDB" id="A0A3S5AXI5"/>
<feature type="region of interest" description="Disordered" evidence="1">
    <location>
        <begin position="92"/>
        <end position="137"/>
    </location>
</feature>
<accession>A0A3S5AXI5</accession>
<sequence>MFLAGIDNLNLDELVDYVVTWRVLQKLTGFSKWQIAKGTAGPPGDHGSGNLRSGSAVFDKLSSPYASTDAIADVSASTSTYLPWAGGLQGVLGDLQRKRPNREPLAKTNRMAKKRQHTDSFPSTFPSSSNPSNVSIT</sequence>
<keyword evidence="3" id="KW-1185">Reference proteome</keyword>
<protein>
    <submittedName>
        <fullName evidence="2">Uncharacterized protein</fullName>
    </submittedName>
</protein>
<proteinExistence type="predicted"/>